<feature type="transmembrane region" description="Helical" evidence="15">
    <location>
        <begin position="51"/>
        <end position="74"/>
    </location>
</feature>
<dbReference type="InterPro" id="IPR000014">
    <property type="entry name" value="PAS"/>
</dbReference>
<dbReference type="GO" id="GO:0005524">
    <property type="term" value="F:ATP binding"/>
    <property type="evidence" value="ECO:0007669"/>
    <property type="project" value="UniProtKB-KW"/>
</dbReference>
<comment type="catalytic activity">
    <reaction evidence="1">
        <text>ATP + protein L-histidine = ADP + protein N-phospho-L-histidine.</text>
        <dbReference type="EC" id="2.7.13.3"/>
    </reaction>
</comment>
<evidence type="ECO:0000256" key="14">
    <source>
        <dbReference type="SAM" id="MobiDB-lite"/>
    </source>
</evidence>
<feature type="transmembrane region" description="Helical" evidence="15">
    <location>
        <begin position="19"/>
        <end position="39"/>
    </location>
</feature>
<keyword evidence="9" id="KW-0067">ATP-binding</keyword>
<dbReference type="Pfam" id="PF02518">
    <property type="entry name" value="HATPase_c"/>
    <property type="match status" value="1"/>
</dbReference>
<dbReference type="PANTHER" id="PTHR42878">
    <property type="entry name" value="TWO-COMPONENT HISTIDINE KINASE"/>
    <property type="match status" value="1"/>
</dbReference>
<dbReference type="Gene3D" id="3.30.565.10">
    <property type="entry name" value="Histidine kinase-like ATPase, C-terminal domain"/>
    <property type="match status" value="1"/>
</dbReference>
<evidence type="ECO:0000256" key="12">
    <source>
        <dbReference type="ARBA" id="ARBA00023136"/>
    </source>
</evidence>
<dbReference type="Pfam" id="PF08448">
    <property type="entry name" value="PAS_4"/>
    <property type="match status" value="1"/>
</dbReference>
<dbReference type="InterPro" id="IPR035965">
    <property type="entry name" value="PAS-like_dom_sf"/>
</dbReference>
<comment type="subcellular location">
    <subcellularLocation>
        <location evidence="2">Membrane</location>
        <topology evidence="2">Multi-pass membrane protein</topology>
    </subcellularLocation>
</comment>
<organism evidence="19 20">
    <name type="scientific">Zeimonas arvi</name>
    <dbReference type="NCBI Taxonomy" id="2498847"/>
    <lineage>
        <taxon>Bacteria</taxon>
        <taxon>Pseudomonadati</taxon>
        <taxon>Pseudomonadota</taxon>
        <taxon>Betaproteobacteria</taxon>
        <taxon>Burkholderiales</taxon>
        <taxon>Burkholderiaceae</taxon>
        <taxon>Zeimonas</taxon>
    </lineage>
</organism>
<keyword evidence="7" id="KW-0547">Nucleotide-binding</keyword>
<evidence type="ECO:0000259" key="18">
    <source>
        <dbReference type="PROSITE" id="PS50885"/>
    </source>
</evidence>
<dbReference type="SMART" id="SM00091">
    <property type="entry name" value="PAS"/>
    <property type="match status" value="1"/>
</dbReference>
<evidence type="ECO:0000256" key="1">
    <source>
        <dbReference type="ARBA" id="ARBA00000085"/>
    </source>
</evidence>
<dbReference type="InterPro" id="IPR005467">
    <property type="entry name" value="His_kinase_dom"/>
</dbReference>
<dbReference type="RefSeq" id="WP_147704944.1">
    <property type="nucleotide sequence ID" value="NZ_VDUY01000005.1"/>
</dbReference>
<evidence type="ECO:0000256" key="7">
    <source>
        <dbReference type="ARBA" id="ARBA00022741"/>
    </source>
</evidence>
<evidence type="ECO:0000259" key="16">
    <source>
        <dbReference type="PROSITE" id="PS50109"/>
    </source>
</evidence>
<dbReference type="OrthoDB" id="9815750at2"/>
<evidence type="ECO:0000256" key="6">
    <source>
        <dbReference type="ARBA" id="ARBA00022692"/>
    </source>
</evidence>
<evidence type="ECO:0000256" key="2">
    <source>
        <dbReference type="ARBA" id="ARBA00004141"/>
    </source>
</evidence>
<keyword evidence="5" id="KW-0808">Transferase</keyword>
<dbReference type="SUPFAM" id="SSF55785">
    <property type="entry name" value="PYP-like sensor domain (PAS domain)"/>
    <property type="match status" value="1"/>
</dbReference>
<reference evidence="19 20" key="1">
    <citation type="submission" date="2019-06" db="EMBL/GenBank/DDBJ databases">
        <title>Quisquiliibacterium sp. nov., isolated from a maize field.</title>
        <authorList>
            <person name="Lin S.-Y."/>
            <person name="Tsai C.-F."/>
            <person name="Young C.-C."/>
        </authorList>
    </citation>
    <scope>NUCLEOTIDE SEQUENCE [LARGE SCALE GENOMIC DNA]</scope>
    <source>
        <strain evidence="19 20">CC-CFT501</strain>
    </source>
</reference>
<keyword evidence="20" id="KW-1185">Reference proteome</keyword>
<dbReference type="PROSITE" id="PS50109">
    <property type="entry name" value="HIS_KIN"/>
    <property type="match status" value="1"/>
</dbReference>
<dbReference type="SMART" id="SM00304">
    <property type="entry name" value="HAMP"/>
    <property type="match status" value="1"/>
</dbReference>
<dbReference type="InterPro" id="IPR050351">
    <property type="entry name" value="BphY/WalK/GraS-like"/>
</dbReference>
<dbReference type="EC" id="2.7.13.3" evidence="3"/>
<gene>
    <name evidence="19" type="ORF">FHP08_13190</name>
</gene>
<dbReference type="Gene3D" id="3.30.450.20">
    <property type="entry name" value="PAS domain"/>
    <property type="match status" value="1"/>
</dbReference>
<dbReference type="EMBL" id="VDUY01000005">
    <property type="protein sequence ID" value="TXL64695.1"/>
    <property type="molecule type" value="Genomic_DNA"/>
</dbReference>
<dbReference type="InterPro" id="IPR004358">
    <property type="entry name" value="Sig_transdc_His_kin-like_C"/>
</dbReference>
<dbReference type="InterPro" id="IPR036097">
    <property type="entry name" value="HisK_dim/P_sf"/>
</dbReference>
<dbReference type="InterPro" id="IPR003660">
    <property type="entry name" value="HAMP_dom"/>
</dbReference>
<dbReference type="PIRSF" id="PIRSF037532">
    <property type="entry name" value="STHK_NtrY"/>
    <property type="match status" value="1"/>
</dbReference>
<feature type="domain" description="PAS" evidence="17">
    <location>
        <begin position="386"/>
        <end position="433"/>
    </location>
</feature>
<evidence type="ECO:0000259" key="17">
    <source>
        <dbReference type="PROSITE" id="PS50112"/>
    </source>
</evidence>
<feature type="transmembrane region" description="Helical" evidence="15">
    <location>
        <begin position="95"/>
        <end position="118"/>
    </location>
</feature>
<evidence type="ECO:0000256" key="13">
    <source>
        <dbReference type="SAM" id="Coils"/>
    </source>
</evidence>
<dbReference type="GO" id="GO:0000155">
    <property type="term" value="F:phosphorelay sensor kinase activity"/>
    <property type="evidence" value="ECO:0007669"/>
    <property type="project" value="InterPro"/>
</dbReference>
<dbReference type="PANTHER" id="PTHR42878:SF7">
    <property type="entry name" value="SENSOR HISTIDINE KINASE GLRK"/>
    <property type="match status" value="1"/>
</dbReference>
<dbReference type="InterPro" id="IPR017232">
    <property type="entry name" value="NtrY"/>
</dbReference>
<evidence type="ECO:0000313" key="20">
    <source>
        <dbReference type="Proteomes" id="UP000321548"/>
    </source>
</evidence>
<dbReference type="Proteomes" id="UP000321548">
    <property type="component" value="Unassembled WGS sequence"/>
</dbReference>
<dbReference type="PROSITE" id="PS50112">
    <property type="entry name" value="PAS"/>
    <property type="match status" value="1"/>
</dbReference>
<evidence type="ECO:0000256" key="15">
    <source>
        <dbReference type="SAM" id="Phobius"/>
    </source>
</evidence>
<evidence type="ECO:0000256" key="3">
    <source>
        <dbReference type="ARBA" id="ARBA00012438"/>
    </source>
</evidence>
<dbReference type="SMART" id="SM00388">
    <property type="entry name" value="HisKA"/>
    <property type="match status" value="1"/>
</dbReference>
<dbReference type="Pfam" id="PF00672">
    <property type="entry name" value="HAMP"/>
    <property type="match status" value="1"/>
</dbReference>
<evidence type="ECO:0000256" key="5">
    <source>
        <dbReference type="ARBA" id="ARBA00022679"/>
    </source>
</evidence>
<dbReference type="CDD" id="cd06225">
    <property type="entry name" value="HAMP"/>
    <property type="match status" value="1"/>
</dbReference>
<evidence type="ECO:0000256" key="4">
    <source>
        <dbReference type="ARBA" id="ARBA00022553"/>
    </source>
</evidence>
<dbReference type="CDD" id="cd00082">
    <property type="entry name" value="HisKA"/>
    <property type="match status" value="1"/>
</dbReference>
<evidence type="ECO:0000256" key="10">
    <source>
        <dbReference type="ARBA" id="ARBA00022989"/>
    </source>
</evidence>
<dbReference type="SUPFAM" id="SSF47384">
    <property type="entry name" value="Homodimeric domain of signal transducing histidine kinase"/>
    <property type="match status" value="1"/>
</dbReference>
<feature type="coiled-coil region" evidence="13">
    <location>
        <begin position="362"/>
        <end position="400"/>
    </location>
</feature>
<feature type="domain" description="Histidine kinase" evidence="16">
    <location>
        <begin position="539"/>
        <end position="762"/>
    </location>
</feature>
<feature type="region of interest" description="Disordered" evidence="14">
    <location>
        <begin position="471"/>
        <end position="497"/>
    </location>
</feature>
<dbReference type="GO" id="GO:0016020">
    <property type="term" value="C:membrane"/>
    <property type="evidence" value="ECO:0007669"/>
    <property type="project" value="UniProtKB-SubCell"/>
</dbReference>
<dbReference type="InterPro" id="IPR036890">
    <property type="entry name" value="HATPase_C_sf"/>
</dbReference>
<name>A0A5C8NU58_9BURK</name>
<keyword evidence="8" id="KW-0418">Kinase</keyword>
<keyword evidence="11" id="KW-0902">Two-component regulatory system</keyword>
<dbReference type="AlphaFoldDB" id="A0A5C8NU58"/>
<feature type="domain" description="HAMP" evidence="18">
    <location>
        <begin position="322"/>
        <end position="374"/>
    </location>
</feature>
<dbReference type="InterPro" id="IPR003661">
    <property type="entry name" value="HisK_dim/P_dom"/>
</dbReference>
<keyword evidence="6 15" id="KW-0812">Transmembrane</keyword>
<evidence type="ECO:0000313" key="19">
    <source>
        <dbReference type="EMBL" id="TXL64695.1"/>
    </source>
</evidence>
<evidence type="ECO:0000256" key="9">
    <source>
        <dbReference type="ARBA" id="ARBA00022840"/>
    </source>
</evidence>
<dbReference type="CDD" id="cd00130">
    <property type="entry name" value="PAS"/>
    <property type="match status" value="1"/>
</dbReference>
<dbReference type="InterPro" id="IPR013656">
    <property type="entry name" value="PAS_4"/>
</dbReference>
<dbReference type="PRINTS" id="PR00344">
    <property type="entry name" value="BCTRLSENSOR"/>
</dbReference>
<evidence type="ECO:0000256" key="8">
    <source>
        <dbReference type="ARBA" id="ARBA00022777"/>
    </source>
</evidence>
<dbReference type="SUPFAM" id="SSF158472">
    <property type="entry name" value="HAMP domain-like"/>
    <property type="match status" value="1"/>
</dbReference>
<dbReference type="SUPFAM" id="SSF55874">
    <property type="entry name" value="ATPase domain of HSP90 chaperone/DNA topoisomerase II/histidine kinase"/>
    <property type="match status" value="1"/>
</dbReference>
<dbReference type="Gene3D" id="6.10.340.10">
    <property type="match status" value="1"/>
</dbReference>
<proteinExistence type="predicted"/>
<keyword evidence="10 15" id="KW-1133">Transmembrane helix</keyword>
<protein>
    <recommendedName>
        <fullName evidence="3">histidine kinase</fullName>
        <ecNumber evidence="3">2.7.13.3</ecNumber>
    </recommendedName>
</protein>
<accession>A0A5C8NU58</accession>
<dbReference type="GO" id="GO:0000156">
    <property type="term" value="F:phosphorelay response regulator activity"/>
    <property type="evidence" value="ECO:0007669"/>
    <property type="project" value="TreeGrafter"/>
</dbReference>
<dbReference type="SMART" id="SM00387">
    <property type="entry name" value="HATPase_c"/>
    <property type="match status" value="1"/>
</dbReference>
<keyword evidence="12 15" id="KW-0472">Membrane</keyword>
<keyword evidence="13" id="KW-0175">Coiled coil</keyword>
<dbReference type="GO" id="GO:0030295">
    <property type="term" value="F:protein kinase activator activity"/>
    <property type="evidence" value="ECO:0007669"/>
    <property type="project" value="TreeGrafter"/>
</dbReference>
<evidence type="ECO:0000256" key="11">
    <source>
        <dbReference type="ARBA" id="ARBA00023012"/>
    </source>
</evidence>
<dbReference type="Gene3D" id="1.10.287.130">
    <property type="match status" value="1"/>
</dbReference>
<feature type="transmembrane region" description="Helical" evidence="15">
    <location>
        <begin position="300"/>
        <end position="324"/>
    </location>
</feature>
<keyword evidence="4" id="KW-0597">Phosphoprotein</keyword>
<dbReference type="PROSITE" id="PS50885">
    <property type="entry name" value="HAMP"/>
    <property type="match status" value="1"/>
</dbReference>
<dbReference type="Pfam" id="PF00512">
    <property type="entry name" value="HisKA"/>
    <property type="match status" value="1"/>
</dbReference>
<comment type="caution">
    <text evidence="19">The sequence shown here is derived from an EMBL/GenBank/DDBJ whole genome shotgun (WGS) entry which is preliminary data.</text>
</comment>
<sequence>MEAIQVHAVDSEKRAIGRILRFALIGAVALALVLLVLLAGATANTRMFERYYAVLLWLTVGVAAGLFLLVLELVRRLVLRYRRRLFGTRLMARMAVSFTLMTIVPVALIYLVAVQFVGRSVESWFAVPVERALDSGLALGRASLDSMLAELSQRARSISAELVETPQEAWAGMLNRLREQSGVPEAVIVSGTGRIVAASGSRISSLVPDLPPANALRQARLTRQYAAIEPGEGNKPESLKLRVILVIGADRQLADESRYLQLTQQVPPALAENAEAVDRGRRDFQALQLSRDALLRLYRVTLTLIFLLTAFAAIAASFLLAGWLTGPLSMLAAGTRAVAEGDFRPVKDYSGRDELGMLTQSFNVMTRQLEEARMQVDRNQRELERANARLESVLANLTAGVLVLDSDFRLVLANAGAERILGLSMLEHLDRQLAHVPRLGAFADQVRAAFDEQVAAGDASWQRQFVLPPLPQEGAAESPARDTGPESGGGPGAPPAEQTILARGSILPERRVGYVIVFDDISGVISAQRAVAWAEVARRLAHEIKNPLTPIQLAAERLQRKLADRLPPADAELLAKNSQTIVNQVAALKHMVDEFRDYARLPAARLEPLDLNALIEEVLRLYPGGEGRAMVESRLAADLPRVMGDTTQLRQVIHNLLKNAQEATERVEDAHIVVETAQVARADGGSAVRVSVSDNGSGFPAAVLARVFEPYVTSKARGTGLGLAIVRKIADEHGARVEVGNLRDAQGEAAGARIAVLFTKLAKNGENPGLS</sequence>
<dbReference type="InterPro" id="IPR003594">
    <property type="entry name" value="HATPase_dom"/>
</dbReference>
<dbReference type="GO" id="GO:0007234">
    <property type="term" value="P:osmosensory signaling via phosphorelay pathway"/>
    <property type="evidence" value="ECO:0007669"/>
    <property type="project" value="TreeGrafter"/>
</dbReference>